<proteinExistence type="predicted"/>
<reference evidence="1" key="1">
    <citation type="submission" date="2022-12" db="EMBL/GenBank/DDBJ databases">
        <title>Chromosome-level genome assembly of the bean flower thrips Megalurothrips usitatus.</title>
        <authorList>
            <person name="Ma L."/>
            <person name="Liu Q."/>
            <person name="Li H."/>
            <person name="Cai W."/>
        </authorList>
    </citation>
    <scope>NUCLEOTIDE SEQUENCE</scope>
    <source>
        <strain evidence="1">Cailab_2022a</strain>
    </source>
</reference>
<organism evidence="1 2">
    <name type="scientific">Megalurothrips usitatus</name>
    <name type="common">bean blossom thrips</name>
    <dbReference type="NCBI Taxonomy" id="439358"/>
    <lineage>
        <taxon>Eukaryota</taxon>
        <taxon>Metazoa</taxon>
        <taxon>Ecdysozoa</taxon>
        <taxon>Arthropoda</taxon>
        <taxon>Hexapoda</taxon>
        <taxon>Insecta</taxon>
        <taxon>Pterygota</taxon>
        <taxon>Neoptera</taxon>
        <taxon>Paraneoptera</taxon>
        <taxon>Thysanoptera</taxon>
        <taxon>Terebrantia</taxon>
        <taxon>Thripoidea</taxon>
        <taxon>Thripidae</taxon>
        <taxon>Megalurothrips</taxon>
    </lineage>
</organism>
<dbReference type="PANTHER" id="PTHR31912:SF34">
    <property type="entry name" value="NOTOCHORD-RELATED PROTEIN"/>
    <property type="match status" value="1"/>
</dbReference>
<keyword evidence="2" id="KW-1185">Reference proteome</keyword>
<name>A0AAV7X426_9NEOP</name>
<dbReference type="PANTHER" id="PTHR31912">
    <property type="entry name" value="IP13529P"/>
    <property type="match status" value="1"/>
</dbReference>
<protein>
    <submittedName>
        <fullName evidence="1">Uncharacterized protein</fullName>
    </submittedName>
</protein>
<dbReference type="AlphaFoldDB" id="A0AAV7X426"/>
<dbReference type="EMBL" id="JAPTSV010000907">
    <property type="protein sequence ID" value="KAJ1518774.1"/>
    <property type="molecule type" value="Genomic_DNA"/>
</dbReference>
<gene>
    <name evidence="1" type="ORF">ONE63_011614</name>
</gene>
<evidence type="ECO:0000313" key="1">
    <source>
        <dbReference type="EMBL" id="KAJ1518774.1"/>
    </source>
</evidence>
<sequence length="542" mass="61791">MYYSCPVIPQKFLAALKNIFVSTGDLKILESEGLELNVNGEVKIVYFALAVMLGDNAGINSILGFVESFSANYYCRFCKLHKCQAHYMTAVPEIFLRTVDNYAEDVIVNDQSETGVFEECVFNCLESYHVVVNGTVDIMHGILEGVAKYDLCKVLFEFVYVRKYFSDDTFRDRIDNFHYGPLEAGNRPPSNKISRKSLAEDSLNFSEMLCFVRHLGEMIGDLVPEDDPVWELYILLREIIDILFAPEFSAGTENLLHVLVVEHHQLYMELFLCNVKQKFHFMLHYSSLMLTLGPLVHLSSIRWEAKHRELKQVARATNSRINLPHTVVLKHQLRQCYRFMSGDGLKVEFSVGLTQLVQRETVDPRALLRDFIPPNVLVNVAKWVSVCGIYFKCGLLLHVGYNDTLPSFTKITEIIYDGTDPSGHPKIYFICSAYKTNSFSRHHHSYKVSENFDLTVVPYGSTLSVYPLVIRPHFPCGTLLEEVFVFPGPRGGAVTVSHVLGAGNPSWEPKDRWKLSFIIYIGGLMFCPQISQNFKEKLLQKL</sequence>
<comment type="caution">
    <text evidence="1">The sequence shown here is derived from an EMBL/GenBank/DDBJ whole genome shotgun (WGS) entry which is preliminary data.</text>
</comment>
<dbReference type="Proteomes" id="UP001075354">
    <property type="component" value="Unassembled WGS sequence"/>
</dbReference>
<accession>A0AAV7X426</accession>
<evidence type="ECO:0000313" key="2">
    <source>
        <dbReference type="Proteomes" id="UP001075354"/>
    </source>
</evidence>